<dbReference type="InterPro" id="IPR013083">
    <property type="entry name" value="Znf_RING/FYVE/PHD"/>
</dbReference>
<keyword evidence="3" id="KW-0862">Zinc</keyword>
<evidence type="ECO:0000313" key="6">
    <source>
        <dbReference type="EMBL" id="KAF0733256.1"/>
    </source>
</evidence>
<sequence>MNDTPLQRDDLKPSREWVKDTDRKWCKLCLRKFSLFNRRYHCRMCGDVFCSACMTFIMIVVGNEPKHSVRICGSCVSAHKAKYVSRSPPMSSNLGESTPVQKITKAASVPLSAALTASAPGHRIRPRQKNRTDLLNGNSSILLTKPEPTTWRLHDLVNSVSFPDSPSWRYEWPRPPIPFNEFQRLEAIRAMDLSFSMPDSFCDMLCKGYECPMAGVTIIDDKTVHFKSRVGIVHEDMARHLSLDAHVICTTEPFVVLNMGEHRVFQKHPLYTMGQVKFYAAMPLVTHEGFAIGTVFVMDTKPRKGFFDRCLVGMTRMSLQHIMEKQGVHVSIPISQINQVDVTPRQVENILVSLLSKTNDIQEQLRRPMPEANLEKNWTKEALTVNDVYRDRLLVKEIELFVDLGDALGMSGPQRNVLFHKFLHLDWMRRSAITLQDLFLYCGLRRSRFADRMFEPPKNGFRQFENRFELVQLTCALFNFLTLPAPKVVEWVVAQMKEDVVVSSLLSDGDKSTPLRQEIAELLIFVYGTLSPNEKSLKSVLETLYLSPSVDTQYDFATSHGMTNLRQFLTRFPVLIYPVFWIQRTLRRRIMGPKFWRDLQAKRESWDNAKIFYQPQELIDEANSRRAEQQRKIEDDGKSQILSKVLPIDCKVEKDNEVDKRVEGPYDFANVIQAYPNEEKAWEVTADNILSAIHIKQLQIDGKFSGSISDEYARISQALYEGGLTPVEVQDVRKSIVKQYGYNFADFVVGLSHLKEQQASFDDNSVHKGKQSKCVPPVRWEKVSILLS</sequence>
<dbReference type="PANTHER" id="PTHR43102">
    <property type="entry name" value="SLR1143 PROTEIN"/>
    <property type="match status" value="1"/>
</dbReference>
<dbReference type="Proteomes" id="UP000481153">
    <property type="component" value="Unassembled WGS sequence"/>
</dbReference>
<dbReference type="InterPro" id="IPR000306">
    <property type="entry name" value="Znf_FYVE"/>
</dbReference>
<dbReference type="CDD" id="cd00065">
    <property type="entry name" value="FYVE_like_SF"/>
    <property type="match status" value="1"/>
</dbReference>
<evidence type="ECO:0000256" key="1">
    <source>
        <dbReference type="ARBA" id="ARBA00022723"/>
    </source>
</evidence>
<evidence type="ECO:0000256" key="3">
    <source>
        <dbReference type="ARBA" id="ARBA00022833"/>
    </source>
</evidence>
<proteinExistence type="predicted"/>
<organism evidence="6 7">
    <name type="scientific">Aphanomyces euteiches</name>
    <dbReference type="NCBI Taxonomy" id="100861"/>
    <lineage>
        <taxon>Eukaryota</taxon>
        <taxon>Sar</taxon>
        <taxon>Stramenopiles</taxon>
        <taxon>Oomycota</taxon>
        <taxon>Saprolegniomycetes</taxon>
        <taxon>Saprolegniales</taxon>
        <taxon>Verrucalvaceae</taxon>
        <taxon>Aphanomyces</taxon>
    </lineage>
</organism>
<dbReference type="InterPro" id="IPR017455">
    <property type="entry name" value="Znf_FYVE-rel"/>
</dbReference>
<name>A0A6G0X053_9STRA</name>
<dbReference type="Pfam" id="PF01363">
    <property type="entry name" value="FYVE"/>
    <property type="match status" value="1"/>
</dbReference>
<keyword evidence="2 4" id="KW-0863">Zinc-finger</keyword>
<dbReference type="EMBL" id="VJMJ01000124">
    <property type="protein sequence ID" value="KAF0733256.1"/>
    <property type="molecule type" value="Genomic_DNA"/>
</dbReference>
<feature type="domain" description="FYVE-type" evidence="5">
    <location>
        <begin position="20"/>
        <end position="80"/>
    </location>
</feature>
<keyword evidence="7" id="KW-1185">Reference proteome</keyword>
<dbReference type="Gene3D" id="3.30.40.10">
    <property type="entry name" value="Zinc/RING finger domain, C3HC4 (zinc finger)"/>
    <property type="match status" value="1"/>
</dbReference>
<evidence type="ECO:0000256" key="2">
    <source>
        <dbReference type="ARBA" id="ARBA00022771"/>
    </source>
</evidence>
<dbReference type="InterPro" id="IPR011011">
    <property type="entry name" value="Znf_FYVE_PHD"/>
</dbReference>
<dbReference type="SMART" id="SM00064">
    <property type="entry name" value="FYVE"/>
    <property type="match status" value="1"/>
</dbReference>
<dbReference type="PROSITE" id="PS50178">
    <property type="entry name" value="ZF_FYVE"/>
    <property type="match status" value="1"/>
</dbReference>
<evidence type="ECO:0000259" key="5">
    <source>
        <dbReference type="PROSITE" id="PS50178"/>
    </source>
</evidence>
<gene>
    <name evidence="6" type="ORF">Ae201684_009820</name>
</gene>
<comment type="caution">
    <text evidence="6">The sequence shown here is derived from an EMBL/GenBank/DDBJ whole genome shotgun (WGS) entry which is preliminary data.</text>
</comment>
<protein>
    <recommendedName>
        <fullName evidence="5">FYVE-type domain-containing protein</fullName>
    </recommendedName>
</protein>
<evidence type="ECO:0000313" key="7">
    <source>
        <dbReference type="Proteomes" id="UP000481153"/>
    </source>
</evidence>
<evidence type="ECO:0000256" key="4">
    <source>
        <dbReference type="PROSITE-ProRule" id="PRU00091"/>
    </source>
</evidence>
<dbReference type="GO" id="GO:0008270">
    <property type="term" value="F:zinc ion binding"/>
    <property type="evidence" value="ECO:0007669"/>
    <property type="project" value="UniProtKB-KW"/>
</dbReference>
<dbReference type="VEuPathDB" id="FungiDB:AeMF1_017753"/>
<dbReference type="AlphaFoldDB" id="A0A6G0X053"/>
<reference evidence="6 7" key="1">
    <citation type="submission" date="2019-07" db="EMBL/GenBank/DDBJ databases">
        <title>Genomics analysis of Aphanomyces spp. identifies a new class of oomycete effector associated with host adaptation.</title>
        <authorList>
            <person name="Gaulin E."/>
        </authorList>
    </citation>
    <scope>NUCLEOTIDE SEQUENCE [LARGE SCALE GENOMIC DNA]</scope>
    <source>
        <strain evidence="6 7">ATCC 201684</strain>
    </source>
</reference>
<dbReference type="SUPFAM" id="SSF55781">
    <property type="entry name" value="GAF domain-like"/>
    <property type="match status" value="1"/>
</dbReference>
<dbReference type="PANTHER" id="PTHR43102:SF2">
    <property type="entry name" value="GAF DOMAIN-CONTAINING PROTEIN"/>
    <property type="match status" value="1"/>
</dbReference>
<keyword evidence="1" id="KW-0479">Metal-binding</keyword>
<dbReference type="SUPFAM" id="SSF57903">
    <property type="entry name" value="FYVE/PHD zinc finger"/>
    <property type="match status" value="1"/>
</dbReference>
<accession>A0A6G0X053</accession>